<proteinExistence type="predicted"/>
<sequence>MRAMQGSGNRGSWWILLLGALLLVAGCLSEIDLEVPEAADTSIAIRGRLNVGEMPRVSIRITDLAGFNASSIPQPVSGASVVLIDEFDRGVDVPMVRPGIYELDLSTGTSGVEVRPGRAYRLSVSTAAGENFVSDFETLYPAPEPAELRYISTRRDVLNEVNNIVNREFVRFLLTTPVVAAGSNDRSYLKWEFTGTYKFPESVVASPFPPGARTCYITERLQLEDVVTFDGSRIDGNVLRDFFILEEPFDYRFSNGFYLTVRQQSLSERAFRYWQEVGKVVDLSGNFFETPPGKVKGNFQNVDEPEKEVFGFFYAYSETIVRLYVDPGNEPPMPFCPLTTASISSVDTTCLNCLLRSGSTLIRPAFWEE</sequence>
<dbReference type="EMBL" id="PDUD01000004">
    <property type="protein sequence ID" value="PHN07919.1"/>
    <property type="molecule type" value="Genomic_DNA"/>
</dbReference>
<keyword evidence="2" id="KW-1185">Reference proteome</keyword>
<reference evidence="1 2" key="1">
    <citation type="submission" date="2017-10" db="EMBL/GenBank/DDBJ databases">
        <title>The draft genome sequence of Lewinella nigricans NBRC 102662.</title>
        <authorList>
            <person name="Wang K."/>
        </authorList>
    </citation>
    <scope>NUCLEOTIDE SEQUENCE [LARGE SCALE GENOMIC DNA]</scope>
    <source>
        <strain evidence="1 2">NBRC 102662</strain>
    </source>
</reference>
<dbReference type="Proteomes" id="UP000223913">
    <property type="component" value="Unassembled WGS sequence"/>
</dbReference>
<gene>
    <name evidence="1" type="ORF">CRP01_03965</name>
</gene>
<dbReference type="InterPro" id="IPR025345">
    <property type="entry name" value="DUF4249"/>
</dbReference>
<protein>
    <recommendedName>
        <fullName evidence="3">DUF4249 domain-containing protein</fullName>
    </recommendedName>
</protein>
<comment type="caution">
    <text evidence="1">The sequence shown here is derived from an EMBL/GenBank/DDBJ whole genome shotgun (WGS) entry which is preliminary data.</text>
</comment>
<dbReference type="AlphaFoldDB" id="A0A2D0NIA6"/>
<evidence type="ECO:0000313" key="1">
    <source>
        <dbReference type="EMBL" id="PHN07919.1"/>
    </source>
</evidence>
<evidence type="ECO:0000313" key="2">
    <source>
        <dbReference type="Proteomes" id="UP000223913"/>
    </source>
</evidence>
<dbReference type="RefSeq" id="WP_099148708.1">
    <property type="nucleotide sequence ID" value="NZ_PDUD01000004.1"/>
</dbReference>
<evidence type="ECO:0008006" key="3">
    <source>
        <dbReference type="Google" id="ProtNLM"/>
    </source>
</evidence>
<dbReference type="OrthoDB" id="922982at2"/>
<name>A0A2D0NIA6_FLAN2</name>
<dbReference type="PROSITE" id="PS51257">
    <property type="entry name" value="PROKAR_LIPOPROTEIN"/>
    <property type="match status" value="1"/>
</dbReference>
<accession>A0A2D0NIA6</accession>
<organism evidence="1 2">
    <name type="scientific">Flavilitoribacter nigricans (strain ATCC 23147 / DSM 23189 / NBRC 102662 / NCIMB 1420 / SS-2)</name>
    <name type="common">Lewinella nigricans</name>
    <dbReference type="NCBI Taxonomy" id="1122177"/>
    <lineage>
        <taxon>Bacteria</taxon>
        <taxon>Pseudomonadati</taxon>
        <taxon>Bacteroidota</taxon>
        <taxon>Saprospiria</taxon>
        <taxon>Saprospirales</taxon>
        <taxon>Lewinellaceae</taxon>
        <taxon>Flavilitoribacter</taxon>
    </lineage>
</organism>
<dbReference type="Pfam" id="PF14054">
    <property type="entry name" value="DUF4249"/>
    <property type="match status" value="1"/>
</dbReference>